<dbReference type="InterPro" id="IPR036291">
    <property type="entry name" value="NAD(P)-bd_dom_sf"/>
</dbReference>
<dbReference type="PANTHER" id="PTHR43725:SF53">
    <property type="entry name" value="UDP-ARABINOSE 4-EPIMERASE 1"/>
    <property type="match status" value="1"/>
</dbReference>
<dbReference type="InterPro" id="IPR001509">
    <property type="entry name" value="Epimerase_deHydtase"/>
</dbReference>
<dbReference type="PATRIC" id="fig|243090.15.peg.3021"/>
<dbReference type="FunCoup" id="Q7UQK3">
    <property type="interactions" value="406"/>
</dbReference>
<dbReference type="UniPathway" id="UPA00214"/>
<dbReference type="SUPFAM" id="SSF51735">
    <property type="entry name" value="NAD(P)-binding Rossmann-fold domains"/>
    <property type="match status" value="1"/>
</dbReference>
<dbReference type="Gene3D" id="3.40.50.720">
    <property type="entry name" value="NAD(P)-binding Rossmann-like Domain"/>
    <property type="match status" value="1"/>
</dbReference>
<dbReference type="InterPro" id="IPR005886">
    <property type="entry name" value="UDP_G4E"/>
</dbReference>
<accession>Q7UQK3</accession>
<evidence type="ECO:0000256" key="2">
    <source>
        <dbReference type="ARBA" id="ARBA00001911"/>
    </source>
</evidence>
<dbReference type="KEGG" id="rba:RB6269"/>
<dbReference type="EC" id="5.1.3.2" evidence="5"/>
<evidence type="ECO:0000256" key="8">
    <source>
        <dbReference type="ARBA" id="ARBA00023235"/>
    </source>
</evidence>
<dbReference type="STRING" id="243090.RB6269"/>
<dbReference type="InParanoid" id="Q7UQK3"/>
<evidence type="ECO:0000256" key="11">
    <source>
        <dbReference type="ARBA" id="ARBA00033067"/>
    </source>
</evidence>
<comment type="pathway">
    <text evidence="3">Carbohydrate metabolism; galactose metabolism.</text>
</comment>
<feature type="domain" description="NAD-dependent epimerase/dehydratase" evidence="12">
    <location>
        <begin position="36"/>
        <end position="283"/>
    </location>
</feature>
<dbReference type="CDD" id="cd05247">
    <property type="entry name" value="UDP_G4E_1_SDR_e"/>
    <property type="match status" value="1"/>
</dbReference>
<dbReference type="OrthoDB" id="258549at2"/>
<dbReference type="HOGENOM" id="CLU_007383_1_10_0"/>
<evidence type="ECO:0000259" key="12">
    <source>
        <dbReference type="Pfam" id="PF01370"/>
    </source>
</evidence>
<dbReference type="GO" id="GO:0003978">
    <property type="term" value="F:UDP-glucose 4-epimerase activity"/>
    <property type="evidence" value="ECO:0007669"/>
    <property type="project" value="UniProtKB-EC"/>
</dbReference>
<dbReference type="EMBL" id="BX294143">
    <property type="protein sequence ID" value="CAD74698.1"/>
    <property type="molecule type" value="Genomic_DNA"/>
</dbReference>
<dbReference type="eggNOG" id="COG1087">
    <property type="taxonomic scope" value="Bacteria"/>
</dbReference>
<dbReference type="Gene3D" id="3.90.25.10">
    <property type="entry name" value="UDP-galactose 4-epimerase, domain 1"/>
    <property type="match status" value="1"/>
</dbReference>
<name>Q7UQK3_RHOBA</name>
<protein>
    <recommendedName>
        <fullName evidence="6">UDP-glucose 4-epimerase</fullName>
        <ecNumber evidence="5">5.1.3.2</ecNumber>
    </recommendedName>
    <alternativeName>
        <fullName evidence="11">Galactowaldenase</fullName>
    </alternativeName>
    <alternativeName>
        <fullName evidence="10">UDP-galactose 4-epimerase</fullName>
    </alternativeName>
</protein>
<sequence>MLFIGSIPMSYRLDGSSPPMSIFLEPSPFQDSSMKVFVVGGAGYIGSHAVALLLDAGHEVVVFDNLSRGHAKSVPEGLLVEGDLNDQAKLTSLLKEHSIDAVMHFAAFAEVGESVRDPAIYYQNNVVATLSLLEAMRAADVKKIVFSSTTATYGQPDTVPIPETTPQNPINPYGFSKLVIEKALADYAHAYGFAYAALRYFNAAGARPDGTIGEHHDPESHLIPIVLQVALGQRESISIFGDDYPTPDGTCIRDYIHVDDLGDAHLRALDRLKPGEGIQVNLGTGRGTSVREIVDACRAVTGHPIPEVMGERRPGDPAELIADAKLAGEVLGWKPRYTDIQDIVKTAWNWHQTHPQVTTPFERPLSPSNRGQDRVFTATRFRRSTYQSEGRVCPVISSDWLSSSN</sequence>
<dbReference type="GO" id="GO:0006012">
    <property type="term" value="P:galactose metabolic process"/>
    <property type="evidence" value="ECO:0007669"/>
    <property type="project" value="UniProtKB-UniPathway"/>
</dbReference>
<evidence type="ECO:0000256" key="9">
    <source>
        <dbReference type="ARBA" id="ARBA00023277"/>
    </source>
</evidence>
<reference evidence="13 14" key="1">
    <citation type="journal article" date="2003" name="Proc. Natl. Acad. Sci. U.S.A.">
        <title>Complete genome sequence of the marine planctomycete Pirellula sp. strain 1.</title>
        <authorList>
            <person name="Gloeckner F.O."/>
            <person name="Kube M."/>
            <person name="Bauer M."/>
            <person name="Teeling H."/>
            <person name="Lombardot T."/>
            <person name="Ludwig W."/>
            <person name="Gade D."/>
            <person name="Beck A."/>
            <person name="Borzym K."/>
            <person name="Heitmann K."/>
            <person name="Rabus R."/>
            <person name="Schlesner H."/>
            <person name="Amann R."/>
            <person name="Reinhardt R."/>
        </authorList>
    </citation>
    <scope>NUCLEOTIDE SEQUENCE [LARGE SCALE GENOMIC DNA]</scope>
    <source>
        <strain evidence="14">DSM 10527 / NCIMB 13988 / SH1</strain>
    </source>
</reference>
<keyword evidence="8 13" id="KW-0413">Isomerase</keyword>
<dbReference type="Pfam" id="PF01370">
    <property type="entry name" value="Epimerase"/>
    <property type="match status" value="1"/>
</dbReference>
<dbReference type="NCBIfam" id="TIGR01179">
    <property type="entry name" value="galE"/>
    <property type="match status" value="1"/>
</dbReference>
<proteinExistence type="inferred from homology"/>
<evidence type="ECO:0000256" key="3">
    <source>
        <dbReference type="ARBA" id="ARBA00004947"/>
    </source>
</evidence>
<organism evidence="13 14">
    <name type="scientific">Rhodopirellula baltica (strain DSM 10527 / NCIMB 13988 / SH1)</name>
    <dbReference type="NCBI Taxonomy" id="243090"/>
    <lineage>
        <taxon>Bacteria</taxon>
        <taxon>Pseudomonadati</taxon>
        <taxon>Planctomycetota</taxon>
        <taxon>Planctomycetia</taxon>
        <taxon>Pirellulales</taxon>
        <taxon>Pirellulaceae</taxon>
        <taxon>Rhodopirellula</taxon>
    </lineage>
</organism>
<keyword evidence="14" id="KW-1185">Reference proteome</keyword>
<comment type="catalytic activity">
    <reaction evidence="1">
        <text>UDP-alpha-D-glucose = UDP-alpha-D-galactose</text>
        <dbReference type="Rhea" id="RHEA:22168"/>
        <dbReference type="ChEBI" id="CHEBI:58885"/>
        <dbReference type="ChEBI" id="CHEBI:66914"/>
        <dbReference type="EC" id="5.1.3.2"/>
    </reaction>
</comment>
<dbReference type="PANTHER" id="PTHR43725">
    <property type="entry name" value="UDP-GLUCOSE 4-EPIMERASE"/>
    <property type="match status" value="1"/>
</dbReference>
<keyword evidence="7" id="KW-0520">NAD</keyword>
<dbReference type="EnsemblBacteria" id="CAD74698">
    <property type="protein sequence ID" value="CAD74698"/>
    <property type="gene ID" value="RB6269"/>
</dbReference>
<evidence type="ECO:0000256" key="5">
    <source>
        <dbReference type="ARBA" id="ARBA00013189"/>
    </source>
</evidence>
<evidence type="ECO:0000313" key="14">
    <source>
        <dbReference type="Proteomes" id="UP000001025"/>
    </source>
</evidence>
<evidence type="ECO:0000256" key="4">
    <source>
        <dbReference type="ARBA" id="ARBA00007637"/>
    </source>
</evidence>
<comment type="similarity">
    <text evidence="4">Belongs to the NAD(P)-dependent epimerase/dehydratase family.</text>
</comment>
<evidence type="ECO:0000256" key="6">
    <source>
        <dbReference type="ARBA" id="ARBA00018569"/>
    </source>
</evidence>
<evidence type="ECO:0000313" key="13">
    <source>
        <dbReference type="EMBL" id="CAD74698.1"/>
    </source>
</evidence>
<evidence type="ECO:0000256" key="1">
    <source>
        <dbReference type="ARBA" id="ARBA00000083"/>
    </source>
</evidence>
<evidence type="ECO:0000256" key="7">
    <source>
        <dbReference type="ARBA" id="ARBA00023027"/>
    </source>
</evidence>
<dbReference type="AlphaFoldDB" id="Q7UQK3"/>
<gene>
    <name evidence="13" type="primary">galE</name>
    <name evidence="13" type="ordered locus">RB6269</name>
</gene>
<evidence type="ECO:0000256" key="10">
    <source>
        <dbReference type="ARBA" id="ARBA00031367"/>
    </source>
</evidence>
<dbReference type="Proteomes" id="UP000001025">
    <property type="component" value="Chromosome"/>
</dbReference>
<comment type="cofactor">
    <cofactor evidence="2">
        <name>NAD(+)</name>
        <dbReference type="ChEBI" id="CHEBI:57540"/>
    </cofactor>
</comment>
<keyword evidence="9" id="KW-0119">Carbohydrate metabolism</keyword>